<dbReference type="PANTHER" id="PTHR12989:SF10">
    <property type="entry name" value="DOL-P-GLC:GLC(2)MAN(9)GLCNAC(2)-PP-DOL ALPHA-1,2-GLUCOSYLTRANSFERASE-RELATED"/>
    <property type="match status" value="1"/>
</dbReference>
<reference evidence="16" key="2">
    <citation type="journal article" date="2020" name="Nat. Commun.">
        <title>Large-scale genome sequencing of mycorrhizal fungi provides insights into the early evolution of symbiotic traits.</title>
        <authorList>
            <person name="Miyauchi S."/>
            <person name="Kiss E."/>
            <person name="Kuo A."/>
            <person name="Drula E."/>
            <person name="Kohler A."/>
            <person name="Sanchez-Garcia M."/>
            <person name="Morin E."/>
            <person name="Andreopoulos B."/>
            <person name="Barry K.W."/>
            <person name="Bonito G."/>
            <person name="Buee M."/>
            <person name="Carver A."/>
            <person name="Chen C."/>
            <person name="Cichocki N."/>
            <person name="Clum A."/>
            <person name="Culley D."/>
            <person name="Crous P.W."/>
            <person name="Fauchery L."/>
            <person name="Girlanda M."/>
            <person name="Hayes R.D."/>
            <person name="Keri Z."/>
            <person name="LaButti K."/>
            <person name="Lipzen A."/>
            <person name="Lombard V."/>
            <person name="Magnuson J."/>
            <person name="Maillard F."/>
            <person name="Murat C."/>
            <person name="Nolan M."/>
            <person name="Ohm R.A."/>
            <person name="Pangilinan J."/>
            <person name="Pereira M.F."/>
            <person name="Perotto S."/>
            <person name="Peter M."/>
            <person name="Pfister S."/>
            <person name="Riley R."/>
            <person name="Sitrit Y."/>
            <person name="Stielow J.B."/>
            <person name="Szollosi G."/>
            <person name="Zifcakova L."/>
            <person name="Stursova M."/>
            <person name="Spatafora J.W."/>
            <person name="Tedersoo L."/>
            <person name="Vaario L.M."/>
            <person name="Yamada A."/>
            <person name="Yan M."/>
            <person name="Wang P."/>
            <person name="Xu J."/>
            <person name="Bruns T."/>
            <person name="Baldrian P."/>
            <person name="Vilgalys R."/>
            <person name="Dunand C."/>
            <person name="Henrissat B."/>
            <person name="Grigoriev I.V."/>
            <person name="Hibbett D."/>
            <person name="Nagy L.G."/>
            <person name="Martin F.M."/>
        </authorList>
    </citation>
    <scope>NUCLEOTIDE SEQUENCE</scope>
    <source>
        <strain evidence="16">Prilba</strain>
    </source>
</reference>
<feature type="chain" id="PRO_5040331839" description="Dol-P-Glc:Glc(2)Man(9)GlcNAc(2)-PP-Dol alpha-1,2-glucosyltransferase" evidence="15">
    <location>
        <begin position="22"/>
        <end position="461"/>
    </location>
</feature>
<feature type="transmembrane region" description="Helical" evidence="14">
    <location>
        <begin position="85"/>
        <end position="102"/>
    </location>
</feature>
<evidence type="ECO:0000256" key="5">
    <source>
        <dbReference type="ARBA" id="ARBA00018512"/>
    </source>
</evidence>
<dbReference type="PIRSF" id="PIRSF028810">
    <property type="entry name" value="Alpha1_2_glucosyltferase_Alg10"/>
    <property type="match status" value="1"/>
</dbReference>
<evidence type="ECO:0000313" key="17">
    <source>
        <dbReference type="Proteomes" id="UP000759537"/>
    </source>
</evidence>
<feature type="transmembrane region" description="Helical" evidence="14">
    <location>
        <begin position="315"/>
        <end position="340"/>
    </location>
</feature>
<evidence type="ECO:0000256" key="13">
    <source>
        <dbReference type="ARBA" id="ARBA00048064"/>
    </source>
</evidence>
<keyword evidence="10 14" id="KW-1133">Transmembrane helix</keyword>
<dbReference type="OrthoDB" id="4769at2759"/>
<evidence type="ECO:0000256" key="6">
    <source>
        <dbReference type="ARBA" id="ARBA00022676"/>
    </source>
</evidence>
<comment type="similarity">
    <text evidence="3 14">Belongs to the ALG10 glucosyltransferase family.</text>
</comment>
<evidence type="ECO:0000256" key="4">
    <source>
        <dbReference type="ARBA" id="ARBA00011967"/>
    </source>
</evidence>
<feature type="transmembrane region" description="Helical" evidence="14">
    <location>
        <begin position="360"/>
        <end position="378"/>
    </location>
</feature>
<evidence type="ECO:0000256" key="14">
    <source>
        <dbReference type="PIRNR" id="PIRNR028810"/>
    </source>
</evidence>
<keyword evidence="7" id="KW-0808">Transferase</keyword>
<comment type="subcellular location">
    <subcellularLocation>
        <location evidence="1">Endoplasmic reticulum membrane</location>
        <topology evidence="1">Multi-pass membrane protein</topology>
    </subcellularLocation>
</comment>
<keyword evidence="11 14" id="KW-0472">Membrane</keyword>
<protein>
    <recommendedName>
        <fullName evidence="5 14">Dol-P-Glc:Glc(2)Man(9)GlcNAc(2)-PP-Dol alpha-1,2-glucosyltransferase</fullName>
        <ecNumber evidence="4 14">2.4.1.256</ecNumber>
    </recommendedName>
</protein>
<feature type="signal peptide" evidence="15">
    <location>
        <begin position="1"/>
        <end position="21"/>
    </location>
</feature>
<name>A0A9P5TB00_9AGAM</name>
<keyword evidence="6 14" id="KW-0328">Glycosyltransferase</keyword>
<dbReference type="EC" id="2.4.1.256" evidence="4 14"/>
<evidence type="ECO:0000256" key="9">
    <source>
        <dbReference type="ARBA" id="ARBA00022824"/>
    </source>
</evidence>
<keyword evidence="15" id="KW-0732">Signal</keyword>
<accession>A0A9P5TB00</accession>
<feature type="transmembrane region" description="Helical" evidence="14">
    <location>
        <begin position="234"/>
        <end position="254"/>
    </location>
</feature>
<organism evidence="16 17">
    <name type="scientific">Russula ochroleuca</name>
    <dbReference type="NCBI Taxonomy" id="152965"/>
    <lineage>
        <taxon>Eukaryota</taxon>
        <taxon>Fungi</taxon>
        <taxon>Dikarya</taxon>
        <taxon>Basidiomycota</taxon>
        <taxon>Agaricomycotina</taxon>
        <taxon>Agaricomycetes</taxon>
        <taxon>Russulales</taxon>
        <taxon>Russulaceae</taxon>
        <taxon>Russula</taxon>
    </lineage>
</organism>
<feature type="transmembrane region" description="Helical" evidence="14">
    <location>
        <begin position="274"/>
        <end position="294"/>
    </location>
</feature>
<dbReference type="AlphaFoldDB" id="A0A9P5TB00"/>
<keyword evidence="17" id="KW-1185">Reference proteome</keyword>
<gene>
    <name evidence="16" type="ORF">DFH94DRAFT_793293</name>
</gene>
<evidence type="ECO:0000256" key="2">
    <source>
        <dbReference type="ARBA" id="ARBA00004922"/>
    </source>
</evidence>
<proteinExistence type="inferred from homology"/>
<dbReference type="InterPro" id="IPR016900">
    <property type="entry name" value="Alg10"/>
</dbReference>
<keyword evidence="8 14" id="KW-0812">Transmembrane</keyword>
<reference evidence="16" key="1">
    <citation type="submission" date="2019-10" db="EMBL/GenBank/DDBJ databases">
        <authorList>
            <consortium name="DOE Joint Genome Institute"/>
            <person name="Kuo A."/>
            <person name="Miyauchi S."/>
            <person name="Kiss E."/>
            <person name="Drula E."/>
            <person name="Kohler A."/>
            <person name="Sanchez-Garcia M."/>
            <person name="Andreopoulos B."/>
            <person name="Barry K.W."/>
            <person name="Bonito G."/>
            <person name="Buee M."/>
            <person name="Carver A."/>
            <person name="Chen C."/>
            <person name="Cichocki N."/>
            <person name="Clum A."/>
            <person name="Culley D."/>
            <person name="Crous P.W."/>
            <person name="Fauchery L."/>
            <person name="Girlanda M."/>
            <person name="Hayes R."/>
            <person name="Keri Z."/>
            <person name="LaButti K."/>
            <person name="Lipzen A."/>
            <person name="Lombard V."/>
            <person name="Magnuson J."/>
            <person name="Maillard F."/>
            <person name="Morin E."/>
            <person name="Murat C."/>
            <person name="Nolan M."/>
            <person name="Ohm R."/>
            <person name="Pangilinan J."/>
            <person name="Pereira M."/>
            <person name="Perotto S."/>
            <person name="Peter M."/>
            <person name="Riley R."/>
            <person name="Sitrit Y."/>
            <person name="Stielow B."/>
            <person name="Szollosi G."/>
            <person name="Zifcakova L."/>
            <person name="Stursova M."/>
            <person name="Spatafora J.W."/>
            <person name="Tedersoo L."/>
            <person name="Vaario L.-M."/>
            <person name="Yamada A."/>
            <person name="Yan M."/>
            <person name="Wang P."/>
            <person name="Xu J."/>
            <person name="Bruns T."/>
            <person name="Baldrian P."/>
            <person name="Vilgalys R."/>
            <person name="Henrissat B."/>
            <person name="Grigoriev I.V."/>
            <person name="Hibbett D."/>
            <person name="Nagy L.G."/>
            <person name="Martin F.M."/>
        </authorList>
    </citation>
    <scope>NUCLEOTIDE SEQUENCE</scope>
    <source>
        <strain evidence="16">Prilba</strain>
    </source>
</reference>
<dbReference type="GO" id="GO:0106073">
    <property type="term" value="F:dolichyl pyrophosphate Glc2Man9GlcNAc2 alpha-1,2-glucosyltransferase activity"/>
    <property type="evidence" value="ECO:0007669"/>
    <property type="project" value="UniProtKB-UniRule"/>
</dbReference>
<evidence type="ECO:0000313" key="16">
    <source>
        <dbReference type="EMBL" id="KAF8482125.1"/>
    </source>
</evidence>
<comment type="pathway">
    <text evidence="2">Protein modification; protein glycosylation.</text>
</comment>
<sequence length="461" mass="52220">MSSSLGSTAFVVFAVFSVVTLKELNIQVNEPYMDEPFHIPQVQAYCNGDWSYWDQKITTPPGLYVLSVLLKGIFVFKCRLPTLRLTPLLTLLLLPLATTHLLRYHQRMRPPPSLLTPTFDSVVLSTFPIAWFFGFLYYTDVPSLLSVIITIVAASQGRHWVASMLGIISCTFRQTNIIWLLYAYASSQLTHLRFRRAPPGGSKPARLHDPPALAAGPLDLVRSILSAPMILPDLLPPFIPYALTLALFGGFVIWNGGIVLGDKSNHVASFHLPQLYYFIAFATIMGWPALASGDSGWKALANDVQYRIFGNKRRTVMHVAVSVAMGLSIKLFTIHHPFLLSDNRHYTFYVWKRIFSLHPIVPYLLIPGYIVCAWIWFLRVGREQTLLQTLLLPVCTLPVLLPSPLLEPRYFLIPYVLMRAQLVDVTTWGLLLEGLWYALINAGTMYVFLYKEREGVGRFMW</sequence>
<feature type="transmembrane region" description="Helical" evidence="14">
    <location>
        <begin position="425"/>
        <end position="450"/>
    </location>
</feature>
<evidence type="ECO:0000256" key="10">
    <source>
        <dbReference type="ARBA" id="ARBA00022989"/>
    </source>
</evidence>
<dbReference type="EMBL" id="WHVB01000006">
    <property type="protein sequence ID" value="KAF8482125.1"/>
    <property type="molecule type" value="Genomic_DNA"/>
</dbReference>
<dbReference type="GO" id="GO:0006488">
    <property type="term" value="P:dolichol-linked oligosaccharide biosynthetic process"/>
    <property type="evidence" value="ECO:0007669"/>
    <property type="project" value="UniProtKB-UniRule"/>
</dbReference>
<evidence type="ECO:0000256" key="1">
    <source>
        <dbReference type="ARBA" id="ARBA00004477"/>
    </source>
</evidence>
<comment type="caution">
    <text evidence="16">The sequence shown here is derived from an EMBL/GenBank/DDBJ whole genome shotgun (WGS) entry which is preliminary data.</text>
</comment>
<dbReference type="Proteomes" id="UP000759537">
    <property type="component" value="Unassembled WGS sequence"/>
</dbReference>
<keyword evidence="9" id="KW-0256">Endoplasmic reticulum</keyword>
<feature type="transmembrane region" description="Helical" evidence="14">
    <location>
        <begin position="114"/>
        <end position="139"/>
    </location>
</feature>
<dbReference type="Pfam" id="PF04922">
    <property type="entry name" value="DIE2_ALG10"/>
    <property type="match status" value="1"/>
</dbReference>
<evidence type="ECO:0000256" key="7">
    <source>
        <dbReference type="ARBA" id="ARBA00022679"/>
    </source>
</evidence>
<evidence type="ECO:0000256" key="15">
    <source>
        <dbReference type="SAM" id="SignalP"/>
    </source>
</evidence>
<evidence type="ECO:0000256" key="3">
    <source>
        <dbReference type="ARBA" id="ARBA00010600"/>
    </source>
</evidence>
<dbReference type="PANTHER" id="PTHR12989">
    <property type="entry name" value="ALPHA-1,2-GLUCOSYLTRANSFERASE ALG10"/>
    <property type="match status" value="1"/>
</dbReference>
<comment type="catalytic activity">
    <reaction evidence="13">
        <text>an alpha-D-Glc-(1-&gt;3)-alpha-D-Glc-(1-&gt;3)-alpha-D-Man-(1-&gt;2)-alpha-D-Man-(1-&gt;2)-alpha-D-Man-(1-&gt;3)-[alpha-D-Man-(1-&gt;2)-alpha-D-Man-(1-&gt;3)-[alpha-D-Man-(1-&gt;2)-alpha-D-Man-(1-&gt;6)]-alpha-D-Man-(1-&gt;6)]-beta-D-Man-(1-&gt;4)-beta-D-GlcNAc-(1-&gt;4)-alpha-D-GlcNAc-diphospho-di-trans,poly-cis-dolichol + a di-trans,poly-cis-dolichyl beta-D-glucosyl phosphate = a alpha-D-Glc-(1-&gt;2)-alpha-D-Glc-(1-&gt;3)-alpha-D-Glc-(1-&gt;3)-alpha-D-Man-(1-&gt;2)-alpha-D-Man-(1-&gt;2)-alpha-D-Man-(1-&gt;3)-[alpha-D-Man-(1-&gt;2)-alpha-D-Man-(1-&gt;3)-[alpha-D-Man-(1-&gt;2)-alpha-D-Man-(1-&gt;6)]-alpha-D-Man-(1-&gt;6)]-beta-D-Man-(1-&gt;4)-beta-D-GlcNAc-(1-&gt;4)-alpha-D-GlcNAc-diphospho-di-trans,poly-cis-dolichol + a di-trans,poly-cis-dolichyl phosphate + H(+)</text>
        <dbReference type="Rhea" id="RHEA:29543"/>
        <dbReference type="Rhea" id="RHEA-COMP:19498"/>
        <dbReference type="Rhea" id="RHEA-COMP:19502"/>
        <dbReference type="Rhea" id="RHEA-COMP:19512"/>
        <dbReference type="Rhea" id="RHEA-COMP:19522"/>
        <dbReference type="ChEBI" id="CHEBI:15378"/>
        <dbReference type="ChEBI" id="CHEBI:57525"/>
        <dbReference type="ChEBI" id="CHEBI:57683"/>
        <dbReference type="ChEBI" id="CHEBI:132522"/>
        <dbReference type="ChEBI" id="CHEBI:132523"/>
        <dbReference type="EC" id="2.4.1.256"/>
    </reaction>
    <physiologicalReaction direction="left-to-right" evidence="13">
        <dbReference type="Rhea" id="RHEA:29544"/>
    </physiologicalReaction>
</comment>
<comment type="caution">
    <text evidence="14">Lacks conserved residue(s) required for the propagation of feature annotation.</text>
</comment>
<dbReference type="GO" id="GO:0005789">
    <property type="term" value="C:endoplasmic reticulum membrane"/>
    <property type="evidence" value="ECO:0007669"/>
    <property type="project" value="UniProtKB-SubCell"/>
</dbReference>
<comment type="function">
    <text evidence="12">Dol-P-Glc:Glc(2)Man(9)GlcNAc(2)-PP-Dol alpha-1,2-glucosyltransferase that operates in the biosynthetic pathway of dolichol-linked oligosaccharides, the glycan precursors employed in protein asparagine (N)-glycosylation. The assembly of dolichol-linked oligosaccharides begins on the cytosolic side of the endoplasmic reticulum membrane and finishes in its lumen. The sequential addition of sugars to dolichol pyrophosphate produces dolichol-linked oligosaccharides containing fourteen sugars, including two GlcNAcs, nine mannoses and three glucoses. Once assembled, the oligosaccharide is transferred from the lipid to nascent proteins by oligosaccharyltransferases. In the lumen of the endoplasmic reticulum, adds the third and last glucose residue from dolichyl phosphate glucose (Dol-P-Glc) onto the lipid-linked oligosaccharide intermediate Glc(2)Man(9)GlcNAc(2)-PP-Dol to produce Glc(3)Man(9)GlcNAc(2)-PP-Dol.</text>
</comment>
<feature type="transmembrane region" description="Helical" evidence="14">
    <location>
        <begin position="385"/>
        <end position="405"/>
    </location>
</feature>
<evidence type="ECO:0000256" key="12">
    <source>
        <dbReference type="ARBA" id="ARBA00044727"/>
    </source>
</evidence>
<evidence type="ECO:0000256" key="11">
    <source>
        <dbReference type="ARBA" id="ARBA00023136"/>
    </source>
</evidence>
<evidence type="ECO:0000256" key="8">
    <source>
        <dbReference type="ARBA" id="ARBA00022692"/>
    </source>
</evidence>